<feature type="compositionally biased region" description="Polar residues" evidence="5">
    <location>
        <begin position="59"/>
        <end position="94"/>
    </location>
</feature>
<feature type="compositionally biased region" description="Low complexity" evidence="5">
    <location>
        <begin position="44"/>
        <end position="58"/>
    </location>
</feature>
<feature type="region of interest" description="Disordered" evidence="5">
    <location>
        <begin position="25"/>
        <end position="113"/>
    </location>
</feature>
<feature type="region of interest" description="Disordered" evidence="5">
    <location>
        <begin position="470"/>
        <end position="532"/>
    </location>
</feature>
<feature type="region of interest" description="Disordered" evidence="5">
    <location>
        <begin position="125"/>
        <end position="237"/>
    </location>
</feature>
<gene>
    <name evidence="7" type="ORF">SBOR_5184</name>
</gene>
<name>W9CF24_SCLBF</name>
<feature type="compositionally biased region" description="Low complexity" evidence="5">
    <location>
        <begin position="478"/>
        <end position="494"/>
    </location>
</feature>
<feature type="compositionally biased region" description="Low complexity" evidence="5">
    <location>
        <begin position="700"/>
        <end position="737"/>
    </location>
</feature>
<organism evidence="7 8">
    <name type="scientific">Sclerotinia borealis (strain F-4128)</name>
    <dbReference type="NCBI Taxonomy" id="1432307"/>
    <lineage>
        <taxon>Eukaryota</taxon>
        <taxon>Fungi</taxon>
        <taxon>Dikarya</taxon>
        <taxon>Ascomycota</taxon>
        <taxon>Pezizomycotina</taxon>
        <taxon>Leotiomycetes</taxon>
        <taxon>Helotiales</taxon>
        <taxon>Sclerotiniaceae</taxon>
        <taxon>Sclerotinia</taxon>
    </lineage>
</organism>
<dbReference type="Gene3D" id="3.30.40.10">
    <property type="entry name" value="Zinc/RING finger domain, C3HC4 (zinc finger)"/>
    <property type="match status" value="1"/>
</dbReference>
<dbReference type="EMBL" id="AYSA01000245">
    <property type="protein sequence ID" value="ESZ94466.1"/>
    <property type="molecule type" value="Genomic_DNA"/>
</dbReference>
<evidence type="ECO:0000256" key="5">
    <source>
        <dbReference type="SAM" id="MobiDB-lite"/>
    </source>
</evidence>
<keyword evidence="1" id="KW-0479">Metal-binding</keyword>
<feature type="compositionally biased region" description="Polar residues" evidence="5">
    <location>
        <begin position="514"/>
        <end position="532"/>
    </location>
</feature>
<evidence type="ECO:0000313" key="7">
    <source>
        <dbReference type="EMBL" id="ESZ94466.1"/>
    </source>
</evidence>
<dbReference type="PROSITE" id="PS51044">
    <property type="entry name" value="ZF_SP_RING"/>
    <property type="match status" value="1"/>
</dbReference>
<dbReference type="InterPro" id="IPR013083">
    <property type="entry name" value="Znf_RING/FYVE/PHD"/>
</dbReference>
<proteinExistence type="predicted"/>
<keyword evidence="3" id="KW-0862">Zinc</keyword>
<feature type="compositionally biased region" description="Basic and acidic residues" evidence="5">
    <location>
        <begin position="1"/>
        <end position="18"/>
    </location>
</feature>
<evidence type="ECO:0000256" key="2">
    <source>
        <dbReference type="ARBA" id="ARBA00022771"/>
    </source>
</evidence>
<feature type="region of interest" description="Disordered" evidence="5">
    <location>
        <begin position="1"/>
        <end position="20"/>
    </location>
</feature>
<evidence type="ECO:0000259" key="6">
    <source>
        <dbReference type="PROSITE" id="PS51044"/>
    </source>
</evidence>
<evidence type="ECO:0000256" key="1">
    <source>
        <dbReference type="ARBA" id="ARBA00022723"/>
    </source>
</evidence>
<feature type="compositionally biased region" description="Low complexity" evidence="5">
    <location>
        <begin position="667"/>
        <end position="676"/>
    </location>
</feature>
<accession>W9CF24</accession>
<feature type="compositionally biased region" description="Polar residues" evidence="5">
    <location>
        <begin position="167"/>
        <end position="225"/>
    </location>
</feature>
<keyword evidence="2 4" id="KW-0863">Zinc-finger</keyword>
<evidence type="ECO:0000256" key="3">
    <source>
        <dbReference type="ARBA" id="ARBA00022833"/>
    </source>
</evidence>
<dbReference type="Proteomes" id="UP000019487">
    <property type="component" value="Unassembled WGS sequence"/>
</dbReference>
<dbReference type="PANTHER" id="PTHR10782">
    <property type="entry name" value="ZINC FINGER MIZ DOMAIN-CONTAINING PROTEIN"/>
    <property type="match status" value="1"/>
</dbReference>
<dbReference type="GO" id="GO:0008270">
    <property type="term" value="F:zinc ion binding"/>
    <property type="evidence" value="ECO:0007669"/>
    <property type="project" value="UniProtKB-KW"/>
</dbReference>
<feature type="compositionally biased region" description="Polar residues" evidence="5">
    <location>
        <begin position="596"/>
        <end position="621"/>
    </location>
</feature>
<dbReference type="HOGENOM" id="CLU_004153_0_0_1"/>
<feature type="region of interest" description="Disordered" evidence="5">
    <location>
        <begin position="695"/>
        <end position="775"/>
    </location>
</feature>
<feature type="domain" description="SP-RING-type" evidence="6">
    <location>
        <begin position="1059"/>
        <end position="1152"/>
    </location>
</feature>
<keyword evidence="8" id="KW-1185">Reference proteome</keyword>
<evidence type="ECO:0000313" key="8">
    <source>
        <dbReference type="Proteomes" id="UP000019487"/>
    </source>
</evidence>
<reference evidence="7 8" key="1">
    <citation type="journal article" date="2014" name="Genome Announc.">
        <title>Draft genome sequence of Sclerotinia borealis, a psychrophilic plant pathogenic fungus.</title>
        <authorList>
            <person name="Mardanov A.V."/>
            <person name="Beletsky A.V."/>
            <person name="Kadnikov V.V."/>
            <person name="Ignatov A.N."/>
            <person name="Ravin N.V."/>
        </authorList>
    </citation>
    <scope>NUCLEOTIDE SEQUENCE [LARGE SCALE GENOMIC DNA]</scope>
    <source>
        <strain evidence="8">F-4157</strain>
    </source>
</reference>
<evidence type="ECO:0000256" key="4">
    <source>
        <dbReference type="PROSITE-ProRule" id="PRU00452"/>
    </source>
</evidence>
<feature type="compositionally biased region" description="Polar residues" evidence="5">
    <location>
        <begin position="125"/>
        <end position="141"/>
    </location>
</feature>
<dbReference type="GO" id="GO:0016925">
    <property type="term" value="P:protein sumoylation"/>
    <property type="evidence" value="ECO:0007669"/>
    <property type="project" value="TreeGrafter"/>
</dbReference>
<dbReference type="GO" id="GO:0000785">
    <property type="term" value="C:chromatin"/>
    <property type="evidence" value="ECO:0007669"/>
    <property type="project" value="TreeGrafter"/>
</dbReference>
<dbReference type="PANTHER" id="PTHR10782:SF4">
    <property type="entry name" value="TONALLI, ISOFORM E"/>
    <property type="match status" value="1"/>
</dbReference>
<dbReference type="AlphaFoldDB" id="W9CF24"/>
<feature type="compositionally biased region" description="Polar residues" evidence="5">
    <location>
        <begin position="495"/>
        <end position="507"/>
    </location>
</feature>
<feature type="compositionally biased region" description="Low complexity" evidence="5">
    <location>
        <begin position="752"/>
        <end position="775"/>
    </location>
</feature>
<feature type="compositionally biased region" description="Acidic residues" evidence="5">
    <location>
        <begin position="1188"/>
        <end position="1197"/>
    </location>
</feature>
<feature type="region of interest" description="Disordered" evidence="5">
    <location>
        <begin position="1169"/>
        <end position="1222"/>
    </location>
</feature>
<feature type="region of interest" description="Disordered" evidence="5">
    <location>
        <begin position="565"/>
        <end position="621"/>
    </location>
</feature>
<dbReference type="InterPro" id="IPR004181">
    <property type="entry name" value="Znf_MIZ"/>
</dbReference>
<dbReference type="GO" id="GO:0061665">
    <property type="term" value="F:SUMO ligase activity"/>
    <property type="evidence" value="ECO:0007669"/>
    <property type="project" value="TreeGrafter"/>
</dbReference>
<dbReference type="OrthoDB" id="27975at2759"/>
<protein>
    <recommendedName>
        <fullName evidence="6">SP-RING-type domain-containing protein</fullName>
    </recommendedName>
</protein>
<feature type="region of interest" description="Disordered" evidence="5">
    <location>
        <begin position="655"/>
        <end position="676"/>
    </location>
</feature>
<comment type="caution">
    <text evidence="7">The sequence shown here is derived from an EMBL/GenBank/DDBJ whole genome shotgun (WGS) entry which is preliminary data.</text>
</comment>
<dbReference type="STRING" id="1432307.W9CF24"/>
<sequence>MRRPPDKDGHSAMTERDVVSSNATLNAFLGGSRQKPWMLAGGASVRPTPRRPSITTPSDQSNSNNTQRGSTANLLSPVTSNESSSPGLANNHTPLHTPHPAAVSGTHGSPRGNAAIATSQALQDAYTTPSNTDIVQPQLSPDASRGEVDEPRTVAVSARSPSEEAPQLQTPANIASTQRSTNDIPCRQSSDQNRGNQTPPVTTGNSASSRTMQGTVDQASFSHAQSHPRRALPPTMPSLKPRVALLKSYIEHCGGMANLNSALEKPRFSLMETACNAEDAFYVALHQLFCTWDTSRRDITGLPGLPDSATLALAFRILGQLIRDNEAMAPAHLRWFAKFPSPLVDLVTNSQPYRRTIREVGIFLSNLASDWPNLTKLCAVRGHPPLVDELVNRLGLLSPTLQNIVFTAMRRNLNIVDNEFGNQMERVFEQDRTEHRELAARYNTSHPPSEREIKERTKIIVDKYMMISQKLRQKKQMAPQPSTTAPAPVPSSNTFGTGQIPVTTNGPYSYPNRPASNLNQSASRQQNDAPNRQIGQNLGQIRTSFTGPPLLSTMTSAIGSHPNIAPRANADTPSPIPMQGLSMGSPMQHGFPYSSPVLQSNGTQFPSPVLRNNGTQSPTIIAQNQGLPQGQHYYDPRFDPRQQAHYPQQLLQQQFGQQGQYGTNNPQQASFQQIQQAQMQQQQQQQWLQHSSVLPHNPQHHTLQQQISQQQTSQHHTFPRQISQHQIPQQQQAFAMQHRPHLRRDSNLGNGQQQQQQISPRNVSRNGSRNNSVSSEHVLPLANGSVPMQHFPQGMQIPPCPRPIPIEEQRRIHYRMSDPLKRPIIPPLGFVHPQTIPDPDSNTLHQSHVRSPRLVTVDVPKLGGDDTSRRFYQFVKDFPMAPRKIPFELTLNKFTFQVPTDALTHISRDRLIGTDPLTIREVRSKSLQFRLRCVSTAVDTEEFPVPSWVISDTVWPEMIFMDINSNDYYPNTLEIRRKMHHGKDLPIDITPYIRAGTNEITISMPKLTTAIKQREYFVAVEEIEILQHDEIMDMCKEQSISAATVVEEIKKKLAGPTEEDDELLIMASDLSIDLTDPFTTRIFEIPVRGKDCLHRECFDLATFLLTRVSKPKRPEQPSLVDGWKCPLCFFDARPYSLQYDEFLASVREKLQKQDNLDVKSILVTADGTWRPKPELHSSHKRKSTTGGDGDDDDDSIDEDRPSKKSTHGVKTSVVEIIDLDDD</sequence>
<dbReference type="Pfam" id="PF02891">
    <property type="entry name" value="zf-MIZ"/>
    <property type="match status" value="1"/>
</dbReference>